<keyword evidence="3" id="KW-0472">Membrane</keyword>
<evidence type="ECO:0000256" key="1">
    <source>
        <dbReference type="ARBA" id="ARBA00004613"/>
    </source>
</evidence>
<evidence type="ECO:0000313" key="5">
    <source>
        <dbReference type="EMBL" id="MPL60662.1"/>
    </source>
</evidence>
<dbReference type="Pfam" id="PF01522">
    <property type="entry name" value="Polysacc_deac_1"/>
    <property type="match status" value="1"/>
</dbReference>
<dbReference type="GO" id="GO:0005975">
    <property type="term" value="P:carbohydrate metabolic process"/>
    <property type="evidence" value="ECO:0007669"/>
    <property type="project" value="InterPro"/>
</dbReference>
<reference evidence="5" key="1">
    <citation type="submission" date="2019-08" db="EMBL/GenBank/DDBJ databases">
        <authorList>
            <person name="Kucharzyk K."/>
            <person name="Murdoch R.W."/>
            <person name="Higgins S."/>
            <person name="Loffler F."/>
        </authorList>
    </citation>
    <scope>NUCLEOTIDE SEQUENCE</scope>
</reference>
<protein>
    <recommendedName>
        <fullName evidence="4">NodB homology domain-containing protein</fullName>
    </recommendedName>
</protein>
<feature type="transmembrane region" description="Helical" evidence="3">
    <location>
        <begin position="27"/>
        <end position="53"/>
    </location>
</feature>
<organism evidence="5">
    <name type="scientific">bioreactor metagenome</name>
    <dbReference type="NCBI Taxonomy" id="1076179"/>
    <lineage>
        <taxon>unclassified sequences</taxon>
        <taxon>metagenomes</taxon>
        <taxon>ecological metagenomes</taxon>
    </lineage>
</organism>
<dbReference type="GO" id="GO:0005576">
    <property type="term" value="C:extracellular region"/>
    <property type="evidence" value="ECO:0007669"/>
    <property type="project" value="UniProtKB-SubCell"/>
</dbReference>
<comment type="caution">
    <text evidence="5">The sequence shown here is derived from an EMBL/GenBank/DDBJ whole genome shotgun (WGS) entry which is preliminary data.</text>
</comment>
<feature type="domain" description="NodB homology" evidence="4">
    <location>
        <begin position="120"/>
        <end position="292"/>
    </location>
</feature>
<dbReference type="GO" id="GO:0016810">
    <property type="term" value="F:hydrolase activity, acting on carbon-nitrogen (but not peptide) bonds"/>
    <property type="evidence" value="ECO:0007669"/>
    <property type="project" value="InterPro"/>
</dbReference>
<keyword evidence="2" id="KW-0732">Signal</keyword>
<dbReference type="InterPro" id="IPR002509">
    <property type="entry name" value="NODB_dom"/>
</dbReference>
<sequence>MCVNDRTEDDKEHSERVRRMIKVDRQLMLLVLALVLCLSIVAVSAVSSIPMAAGNFGSHLESQDIPALNYHKVDNYHHALSIPPGEFEEQIKYLHDNGYHSINPDDLVANIKYGNALPDKPILITFDDGYADNYSNAYPILKKYNFTATIFIITNMVGKDPRFVTWEQVREMQESGFVFASHTVNHLPLTNLPADQIENELVQSRDEITQQLGVTPKYFAYPTGAYNLQIEDIVRKAGYTAAFTIRYGQDGPKSDLYALERIPIFKSQQTFRSFFIRLNGAPLLERFGAIRN</sequence>
<dbReference type="InterPro" id="IPR051398">
    <property type="entry name" value="Polysacch_Deacetylase"/>
</dbReference>
<dbReference type="InterPro" id="IPR011330">
    <property type="entry name" value="Glyco_hydro/deAcase_b/a-brl"/>
</dbReference>
<dbReference type="Gene3D" id="3.20.20.370">
    <property type="entry name" value="Glycoside hydrolase/deacetylase"/>
    <property type="match status" value="1"/>
</dbReference>
<comment type="subcellular location">
    <subcellularLocation>
        <location evidence="1">Secreted</location>
    </subcellularLocation>
</comment>
<keyword evidence="3" id="KW-0812">Transmembrane</keyword>
<dbReference type="AlphaFoldDB" id="A0A644T375"/>
<dbReference type="PANTHER" id="PTHR34216">
    <property type="match status" value="1"/>
</dbReference>
<gene>
    <name evidence="5" type="ORF">SDC9_06223</name>
</gene>
<dbReference type="EMBL" id="VSSQ01000012">
    <property type="protein sequence ID" value="MPL60662.1"/>
    <property type="molecule type" value="Genomic_DNA"/>
</dbReference>
<dbReference type="PANTHER" id="PTHR34216:SF3">
    <property type="entry name" value="POLY-BETA-1,6-N-ACETYL-D-GLUCOSAMINE N-DEACETYLASE"/>
    <property type="match status" value="1"/>
</dbReference>
<dbReference type="SUPFAM" id="SSF88713">
    <property type="entry name" value="Glycoside hydrolase/deacetylase"/>
    <property type="match status" value="1"/>
</dbReference>
<dbReference type="PROSITE" id="PS51677">
    <property type="entry name" value="NODB"/>
    <property type="match status" value="1"/>
</dbReference>
<dbReference type="CDD" id="cd10918">
    <property type="entry name" value="CE4_NodB_like_5s_6s"/>
    <property type="match status" value="1"/>
</dbReference>
<evidence type="ECO:0000259" key="4">
    <source>
        <dbReference type="PROSITE" id="PS51677"/>
    </source>
</evidence>
<accession>A0A644T375</accession>
<keyword evidence="3" id="KW-1133">Transmembrane helix</keyword>
<evidence type="ECO:0000256" key="2">
    <source>
        <dbReference type="ARBA" id="ARBA00022729"/>
    </source>
</evidence>
<proteinExistence type="predicted"/>
<name>A0A644T375_9ZZZZ</name>
<evidence type="ECO:0000256" key="3">
    <source>
        <dbReference type="SAM" id="Phobius"/>
    </source>
</evidence>